<dbReference type="PANTHER" id="PTHR42930:SF3">
    <property type="entry name" value="PHOSPHATE-SPECIFIC TRANSPORT SYSTEM ACCESSORY PROTEIN PHOU"/>
    <property type="match status" value="1"/>
</dbReference>
<dbReference type="GO" id="GO:0005737">
    <property type="term" value="C:cytoplasm"/>
    <property type="evidence" value="ECO:0007669"/>
    <property type="project" value="UniProtKB-SubCell"/>
</dbReference>
<evidence type="ECO:0000256" key="3">
    <source>
        <dbReference type="ARBA" id="ARBA00011738"/>
    </source>
</evidence>
<comment type="similarity">
    <text evidence="2 7">Belongs to the PhoU family.</text>
</comment>
<keyword evidence="4 7" id="KW-0813">Transport</keyword>
<keyword evidence="10" id="KW-1185">Reference proteome</keyword>
<dbReference type="SUPFAM" id="SSF109755">
    <property type="entry name" value="PhoU-like"/>
    <property type="match status" value="1"/>
</dbReference>
<keyword evidence="5 7" id="KW-0963">Cytoplasm</keyword>
<dbReference type="AlphaFoldDB" id="A0A9X8Y951"/>
<feature type="domain" description="PhoU" evidence="8">
    <location>
        <begin position="17"/>
        <end position="103"/>
    </location>
</feature>
<proteinExistence type="inferred from homology"/>
<dbReference type="Proteomes" id="UP000294682">
    <property type="component" value="Unassembled WGS sequence"/>
</dbReference>
<dbReference type="InterPro" id="IPR028366">
    <property type="entry name" value="PhoU"/>
</dbReference>
<comment type="function">
    <text evidence="7">Plays a role in the regulation of phosphate uptake.</text>
</comment>
<gene>
    <name evidence="9" type="ORF">EDD78_102354</name>
</gene>
<accession>A0A9X8Y951</accession>
<dbReference type="Pfam" id="PF01895">
    <property type="entry name" value="PhoU"/>
    <property type="match status" value="2"/>
</dbReference>
<evidence type="ECO:0000256" key="7">
    <source>
        <dbReference type="PIRNR" id="PIRNR003107"/>
    </source>
</evidence>
<dbReference type="GO" id="GO:0030643">
    <property type="term" value="P:intracellular phosphate ion homeostasis"/>
    <property type="evidence" value="ECO:0007669"/>
    <property type="project" value="InterPro"/>
</dbReference>
<feature type="domain" description="PhoU" evidence="8">
    <location>
        <begin position="119"/>
        <end position="204"/>
    </location>
</feature>
<dbReference type="InterPro" id="IPR026022">
    <property type="entry name" value="PhoU_dom"/>
</dbReference>
<dbReference type="GO" id="GO:0045936">
    <property type="term" value="P:negative regulation of phosphate metabolic process"/>
    <property type="evidence" value="ECO:0007669"/>
    <property type="project" value="InterPro"/>
</dbReference>
<name>A0A9X8Y951_9FIRM</name>
<comment type="subcellular location">
    <subcellularLocation>
        <location evidence="1 7">Cytoplasm</location>
    </subcellularLocation>
</comment>
<evidence type="ECO:0000256" key="5">
    <source>
        <dbReference type="ARBA" id="ARBA00022490"/>
    </source>
</evidence>
<dbReference type="FunFam" id="1.20.58.220:FF:000004">
    <property type="entry name" value="Phosphate-specific transport system accessory protein PhoU"/>
    <property type="match status" value="1"/>
</dbReference>
<dbReference type="GO" id="GO:0006817">
    <property type="term" value="P:phosphate ion transport"/>
    <property type="evidence" value="ECO:0007669"/>
    <property type="project" value="UniProtKB-KW"/>
</dbReference>
<evidence type="ECO:0000256" key="4">
    <source>
        <dbReference type="ARBA" id="ARBA00022448"/>
    </source>
</evidence>
<dbReference type="PANTHER" id="PTHR42930">
    <property type="entry name" value="PHOSPHATE-SPECIFIC TRANSPORT SYSTEM ACCESSORY PROTEIN PHOU"/>
    <property type="match status" value="1"/>
</dbReference>
<evidence type="ECO:0000256" key="6">
    <source>
        <dbReference type="ARBA" id="ARBA00022592"/>
    </source>
</evidence>
<evidence type="ECO:0000313" key="10">
    <source>
        <dbReference type="Proteomes" id="UP000294682"/>
    </source>
</evidence>
<evidence type="ECO:0000313" key="9">
    <source>
        <dbReference type="EMBL" id="TCL44728.1"/>
    </source>
</evidence>
<evidence type="ECO:0000259" key="8">
    <source>
        <dbReference type="Pfam" id="PF01895"/>
    </source>
</evidence>
<dbReference type="Gene3D" id="1.20.58.220">
    <property type="entry name" value="Phosphate transport system protein phou homolog 2, domain 2"/>
    <property type="match status" value="1"/>
</dbReference>
<evidence type="ECO:0000256" key="2">
    <source>
        <dbReference type="ARBA" id="ARBA00008107"/>
    </source>
</evidence>
<dbReference type="NCBIfam" id="TIGR02135">
    <property type="entry name" value="phoU_full"/>
    <property type="match status" value="1"/>
</dbReference>
<dbReference type="RefSeq" id="WP_117507596.1">
    <property type="nucleotide sequence ID" value="NZ_SLUK01000002.1"/>
</dbReference>
<dbReference type="EMBL" id="SLUK01000002">
    <property type="protein sequence ID" value="TCL44728.1"/>
    <property type="molecule type" value="Genomic_DNA"/>
</dbReference>
<reference evidence="9 10" key="1">
    <citation type="submission" date="2019-03" db="EMBL/GenBank/DDBJ databases">
        <title>Genomic Encyclopedia of Type Strains, Phase IV (KMG-IV): sequencing the most valuable type-strain genomes for metagenomic binning, comparative biology and taxonomic classification.</title>
        <authorList>
            <person name="Goeker M."/>
        </authorList>
    </citation>
    <scope>NUCLEOTIDE SEQUENCE [LARGE SCALE GENOMIC DNA]</scope>
    <source>
        <strain evidence="9 10">DSM 100433</strain>
    </source>
</reference>
<dbReference type="OrthoDB" id="9814256at2"/>
<comment type="subunit">
    <text evidence="3 7">Homodimer.</text>
</comment>
<sequence>MRNRFDHELDLLGNEMIEMGALIETAIGDAVRALCQQDAALAQRAIEFDAQIDEKERDIERRCLRLLLSQQPVANDLRMISSALKMITDMERIGDHAADISELTMRLLGQDYTPALRHIPQMAEATIKMVKESVDAYVQKNQQLAEAVIAYDDVVDDLFDRVKFELIDTLRQNTGDGELSIDLLLVAKYFERIGDHAVNIAEWVIFSITGLHKDRRII</sequence>
<dbReference type="InterPro" id="IPR038078">
    <property type="entry name" value="PhoU-like_sf"/>
</dbReference>
<keyword evidence="6 7" id="KW-0592">Phosphate transport</keyword>
<evidence type="ECO:0000256" key="1">
    <source>
        <dbReference type="ARBA" id="ARBA00004496"/>
    </source>
</evidence>
<dbReference type="PIRSF" id="PIRSF003107">
    <property type="entry name" value="PhoU"/>
    <property type="match status" value="1"/>
</dbReference>
<protein>
    <recommendedName>
        <fullName evidence="7">Phosphate-specific transport system accessory protein PhoU</fullName>
    </recommendedName>
</protein>
<organism evidence="9 10">
    <name type="scientific">Harryflintia acetispora</name>
    <dbReference type="NCBI Taxonomy" id="1849041"/>
    <lineage>
        <taxon>Bacteria</taxon>
        <taxon>Bacillati</taxon>
        <taxon>Bacillota</taxon>
        <taxon>Clostridia</taxon>
        <taxon>Eubacteriales</taxon>
        <taxon>Oscillospiraceae</taxon>
        <taxon>Harryflintia</taxon>
    </lineage>
</organism>
<comment type="caution">
    <text evidence="9">The sequence shown here is derived from an EMBL/GenBank/DDBJ whole genome shotgun (WGS) entry which is preliminary data.</text>
</comment>